<proteinExistence type="predicted"/>
<dbReference type="HOGENOM" id="CLU_2414207_0_0_1"/>
<name>A0A0C3PBY6_PISTI</name>
<evidence type="ECO:0000313" key="2">
    <source>
        <dbReference type="Proteomes" id="UP000054217"/>
    </source>
</evidence>
<keyword evidence="2" id="KW-1185">Reference proteome</keyword>
<gene>
    <name evidence="1" type="ORF">M404DRAFT_999685</name>
</gene>
<reference evidence="1 2" key="1">
    <citation type="submission" date="2014-04" db="EMBL/GenBank/DDBJ databases">
        <authorList>
            <consortium name="DOE Joint Genome Institute"/>
            <person name="Kuo A."/>
            <person name="Kohler A."/>
            <person name="Costa M.D."/>
            <person name="Nagy L.G."/>
            <person name="Floudas D."/>
            <person name="Copeland A."/>
            <person name="Barry K.W."/>
            <person name="Cichocki N."/>
            <person name="Veneault-Fourrey C."/>
            <person name="LaButti K."/>
            <person name="Lindquist E.A."/>
            <person name="Lipzen A."/>
            <person name="Lundell T."/>
            <person name="Morin E."/>
            <person name="Murat C."/>
            <person name="Sun H."/>
            <person name="Tunlid A."/>
            <person name="Henrissat B."/>
            <person name="Grigoriev I.V."/>
            <person name="Hibbett D.S."/>
            <person name="Martin F."/>
            <person name="Nordberg H.P."/>
            <person name="Cantor M.N."/>
            <person name="Hua S.X."/>
        </authorList>
    </citation>
    <scope>NUCLEOTIDE SEQUENCE [LARGE SCALE GENOMIC DNA]</scope>
    <source>
        <strain evidence="1 2">Marx 270</strain>
    </source>
</reference>
<accession>A0A0C3PBY6</accession>
<reference evidence="2" key="2">
    <citation type="submission" date="2015-01" db="EMBL/GenBank/DDBJ databases">
        <title>Evolutionary Origins and Diversification of the Mycorrhizal Mutualists.</title>
        <authorList>
            <consortium name="DOE Joint Genome Institute"/>
            <consortium name="Mycorrhizal Genomics Consortium"/>
            <person name="Kohler A."/>
            <person name="Kuo A."/>
            <person name="Nagy L.G."/>
            <person name="Floudas D."/>
            <person name="Copeland A."/>
            <person name="Barry K.W."/>
            <person name="Cichocki N."/>
            <person name="Veneault-Fourrey C."/>
            <person name="LaButti K."/>
            <person name="Lindquist E.A."/>
            <person name="Lipzen A."/>
            <person name="Lundell T."/>
            <person name="Morin E."/>
            <person name="Murat C."/>
            <person name="Riley R."/>
            <person name="Ohm R."/>
            <person name="Sun H."/>
            <person name="Tunlid A."/>
            <person name="Henrissat B."/>
            <person name="Grigoriev I.V."/>
            <person name="Hibbett D.S."/>
            <person name="Martin F."/>
        </authorList>
    </citation>
    <scope>NUCLEOTIDE SEQUENCE [LARGE SCALE GENOMIC DNA]</scope>
    <source>
        <strain evidence="2">Marx 270</strain>
    </source>
</reference>
<dbReference type="EMBL" id="KN831966">
    <property type="protein sequence ID" value="KIO05501.1"/>
    <property type="molecule type" value="Genomic_DNA"/>
</dbReference>
<protein>
    <submittedName>
        <fullName evidence="1">Uncharacterized protein</fullName>
    </submittedName>
</protein>
<evidence type="ECO:0000313" key="1">
    <source>
        <dbReference type="EMBL" id="KIO05501.1"/>
    </source>
</evidence>
<dbReference type="Proteomes" id="UP000054217">
    <property type="component" value="Unassembled WGS sequence"/>
</dbReference>
<dbReference type="InParanoid" id="A0A0C3PBY6"/>
<organism evidence="1 2">
    <name type="scientific">Pisolithus tinctorius Marx 270</name>
    <dbReference type="NCBI Taxonomy" id="870435"/>
    <lineage>
        <taxon>Eukaryota</taxon>
        <taxon>Fungi</taxon>
        <taxon>Dikarya</taxon>
        <taxon>Basidiomycota</taxon>
        <taxon>Agaricomycotina</taxon>
        <taxon>Agaricomycetes</taxon>
        <taxon>Agaricomycetidae</taxon>
        <taxon>Boletales</taxon>
        <taxon>Sclerodermatineae</taxon>
        <taxon>Pisolithaceae</taxon>
        <taxon>Pisolithus</taxon>
    </lineage>
</organism>
<sequence length="93" mass="9639">MGCDAGGVRRSTISLAFIAAHPPIVLGCIFDNGESAVGKQDQGHTYIARLHASWCSSAQGCSAFSLSGCSALDNLSEPQVALVHNTACYLALK</sequence>
<dbReference type="AlphaFoldDB" id="A0A0C3PBY6"/>